<name>A0ABQ5RC92_9MICO</name>
<evidence type="ECO:0000313" key="2">
    <source>
        <dbReference type="Proteomes" id="UP001144451"/>
    </source>
</evidence>
<comment type="caution">
    <text evidence="1">The sequence shown here is derived from an EMBL/GenBank/DDBJ whole genome shotgun (WGS) entry which is preliminary data.</text>
</comment>
<reference evidence="1" key="1">
    <citation type="submission" date="2022-12" db="EMBL/GenBank/DDBJ databases">
        <title>Reference genome sequencing for broad-spectrum identification of bacterial and archaeal isolates by mass spectrometry.</title>
        <authorList>
            <person name="Sekiguchi Y."/>
            <person name="Tourlousse D.M."/>
        </authorList>
    </citation>
    <scope>NUCLEOTIDE SEQUENCE</scope>
    <source>
        <strain evidence="1">5-2</strain>
    </source>
</reference>
<dbReference type="EMBL" id="BSDQ01000001">
    <property type="protein sequence ID" value="GLI29526.1"/>
    <property type="molecule type" value="Genomic_DNA"/>
</dbReference>
<accession>A0ABQ5RC92</accession>
<dbReference type="Proteomes" id="UP001144451">
    <property type="component" value="Unassembled WGS sequence"/>
</dbReference>
<organism evidence="1 2">
    <name type="scientific">Brachybacterium conglomeratum</name>
    <dbReference type="NCBI Taxonomy" id="47846"/>
    <lineage>
        <taxon>Bacteria</taxon>
        <taxon>Bacillati</taxon>
        <taxon>Actinomycetota</taxon>
        <taxon>Actinomycetes</taxon>
        <taxon>Micrococcales</taxon>
        <taxon>Dermabacteraceae</taxon>
        <taxon>Brachybacterium</taxon>
    </lineage>
</organism>
<proteinExistence type="predicted"/>
<keyword evidence="2" id="KW-1185">Reference proteome</keyword>
<evidence type="ECO:0000313" key="1">
    <source>
        <dbReference type="EMBL" id="GLI29526.1"/>
    </source>
</evidence>
<sequence length="195" mass="20721">MIADQLLAALTPVGAAADDPAYASRFAALLEASRESGKVPLAAYDIDYMIDLHHQGAYSAIGDEWVSGSILHLTSPNADPDLVERSKRLGVIVYDAVDSTGWGLLGKYAGGSAETISRNGLAVEYDIDTLLFEMRGMSDHSNEGSVLGARSSGYLIRQTVITLETATRALADGSIDAADTSLWDTLPTQEWSPGE</sequence>
<gene>
    <name evidence="1" type="ORF">BCONGLO52_03670</name>
</gene>
<protein>
    <submittedName>
        <fullName evidence="1">Uncharacterized protein</fullName>
    </submittedName>
</protein>